<name>A0AAI8MEY8_9BRAD</name>
<proteinExistence type="predicted"/>
<dbReference type="KEGG" id="brs:S23_36280"/>
<gene>
    <name evidence="1" type="ORF">S23_36280</name>
</gene>
<evidence type="ECO:0000313" key="1">
    <source>
        <dbReference type="EMBL" id="BAL76827.1"/>
    </source>
</evidence>
<evidence type="ECO:0000313" key="2">
    <source>
        <dbReference type="Proteomes" id="UP000007886"/>
    </source>
</evidence>
<dbReference type="EMBL" id="AP012279">
    <property type="protein sequence ID" value="BAL76827.1"/>
    <property type="molecule type" value="Genomic_DNA"/>
</dbReference>
<protein>
    <submittedName>
        <fullName evidence="1">Uncharacterized protein</fullName>
    </submittedName>
</protein>
<dbReference type="Proteomes" id="UP000007886">
    <property type="component" value="Chromosome"/>
</dbReference>
<reference evidence="1 2" key="1">
    <citation type="journal article" date="2012" name="Microbes Environ.">
        <title>Complete genome sequence of Bradyrhizobium sp. S23321: insights into symbiosis evolution in soil oligotrophs.</title>
        <authorList>
            <person name="Okubo T."/>
            <person name="Tsukui T."/>
            <person name="Maita H."/>
            <person name="Okamoto S."/>
            <person name="Oshima K."/>
            <person name="Fujisawa T."/>
            <person name="Saito A."/>
            <person name="Futamata H."/>
            <person name="Hattori R."/>
            <person name="Shimomura Y."/>
            <person name="Haruta S."/>
            <person name="Morimoto S."/>
            <person name="Wang Y."/>
            <person name="Sakai Y."/>
            <person name="Hattori M."/>
            <person name="Aizawa S."/>
            <person name="Nagashima K.V.P."/>
            <person name="Masuda S."/>
            <person name="Hattori T."/>
            <person name="Yamashita A."/>
            <person name="Bao Z."/>
            <person name="Hayatsu M."/>
            <person name="Kajiya-Kanegae H."/>
            <person name="Yoshinaga I."/>
            <person name="Sakamoto K."/>
            <person name="Toyota K."/>
            <person name="Nakao M."/>
            <person name="Kohara M."/>
            <person name="Anda M."/>
            <person name="Niwa R."/>
            <person name="Jung-Hwan P."/>
            <person name="Sameshima-Saito R."/>
            <person name="Tokuda S."/>
            <person name="Yamamoto S."/>
            <person name="Yamamoto S."/>
            <person name="Yokoyama T."/>
            <person name="Akutsu T."/>
            <person name="Nakamura Y."/>
            <person name="Nakahira-Yanaka Y."/>
            <person name="Takada Hoshino Y."/>
            <person name="Hirakawa H."/>
            <person name="Mitsui H."/>
            <person name="Terasawa K."/>
            <person name="Itakura M."/>
            <person name="Sato S."/>
            <person name="Ikeda-Ohtsubo W."/>
            <person name="Sakakura N."/>
            <person name="Kaminuma E."/>
            <person name="Minamisawa K."/>
        </authorList>
    </citation>
    <scope>NUCLEOTIDE SEQUENCE [LARGE SCALE GENOMIC DNA]</scope>
    <source>
        <strain evidence="1 2">S23321</strain>
    </source>
</reference>
<dbReference type="RefSeq" id="WP_015686117.1">
    <property type="nucleotide sequence ID" value="NC_017082.1"/>
</dbReference>
<accession>A0AAI8MEY8</accession>
<sequence>MDVIDRIKGLISTVVSGAMPVPSIVDFGTDGTPQSTQADTIEPFKHYFRLDINQLFISKGRQFWVDFDPLVYAAVDYLQGQQRVVASTIVGPRAIDTGKIAKPHGFLLNDIRVAGPVPFNGGDVGVTIILYKIAQKNYAQTIMKLIETVAASQSSLAAVSKAANLGSILLDGVQGLLELRDNVPVMGQRFEINTATARGFLPICRALIKDGPSSLDILVSDNRLRDAREDFQASDFVLYSLSRVMQRDDHRSLPFFSLVTDACVAVTKGPEGNDAAKGILISLYNEMLKSEELTYQDRERLFAEYVGMVKQSKAAVATLGRNPVISDFRRGLDLIGTL</sequence>
<keyword evidence="2" id="KW-1185">Reference proteome</keyword>
<organism evidence="1 2">
    <name type="scientific">Bradyrhizobium cosmicum</name>
    <dbReference type="NCBI Taxonomy" id="1404864"/>
    <lineage>
        <taxon>Bacteria</taxon>
        <taxon>Pseudomonadati</taxon>
        <taxon>Pseudomonadota</taxon>
        <taxon>Alphaproteobacteria</taxon>
        <taxon>Hyphomicrobiales</taxon>
        <taxon>Nitrobacteraceae</taxon>
        <taxon>Bradyrhizobium</taxon>
    </lineage>
</organism>
<dbReference type="AlphaFoldDB" id="A0AAI8MEY8"/>